<comment type="caution">
    <text evidence="2">The sequence shown here is derived from an EMBL/GenBank/DDBJ whole genome shotgun (WGS) entry which is preliminary data.</text>
</comment>
<evidence type="ECO:0000313" key="2">
    <source>
        <dbReference type="EMBL" id="MDF9747645.1"/>
    </source>
</evidence>
<evidence type="ECO:0000313" key="3">
    <source>
        <dbReference type="Proteomes" id="UP001154061"/>
    </source>
</evidence>
<feature type="region of interest" description="Disordered" evidence="1">
    <location>
        <begin position="206"/>
        <end position="230"/>
    </location>
</feature>
<sequence length="243" mass="26885">MDRPLSRRTLLASVATTTAVATSGFESKPLPTDRYDCSDGDRPEPNSPADEDALEPRPYPDLSSQTRLEETNEVSNRGPASVPLYGTDRYVIDFERAYRRNAFVAQYGSTARRFEFRKTASRTVPIDSAADWAALLVALLYDVRTGTRQAIGRSRNEWGVRATYYVDENVVLRARYDGVAEELAFDPDPRIAGRSRRVRRLNPAVRAASSDGAPGAVRRGHPSRPPPFSSESCCPLGRFVASV</sequence>
<protein>
    <submittedName>
        <fullName evidence="2">Uncharacterized protein</fullName>
    </submittedName>
</protein>
<feature type="compositionally biased region" description="Basic and acidic residues" evidence="1">
    <location>
        <begin position="31"/>
        <end position="44"/>
    </location>
</feature>
<dbReference type="RefSeq" id="WP_277523819.1">
    <property type="nucleotide sequence ID" value="NZ_JAMQOT010000008.1"/>
</dbReference>
<dbReference type="EMBL" id="JAMQOT010000008">
    <property type="protein sequence ID" value="MDF9747645.1"/>
    <property type="molecule type" value="Genomic_DNA"/>
</dbReference>
<reference evidence="2" key="1">
    <citation type="submission" date="2022-06" db="EMBL/GenBank/DDBJ databases">
        <title>Natrinema sp. a new haloarchaeum isolate from saline soil.</title>
        <authorList>
            <person name="Strakova D."/>
            <person name="Galisteo C."/>
            <person name="Sanchez-Porro C."/>
            <person name="Ventosa A."/>
        </authorList>
    </citation>
    <scope>NUCLEOTIDE SEQUENCE</scope>
    <source>
        <strain evidence="2">S1CR25-10</strain>
    </source>
</reference>
<name>A0A9Q4Q170_9EURY</name>
<keyword evidence="3" id="KW-1185">Reference proteome</keyword>
<dbReference type="Proteomes" id="UP001154061">
    <property type="component" value="Unassembled WGS sequence"/>
</dbReference>
<evidence type="ECO:0000256" key="1">
    <source>
        <dbReference type="SAM" id="MobiDB-lite"/>
    </source>
</evidence>
<accession>A0A9Q4Q170</accession>
<organism evidence="2 3">
    <name type="scientific">Natrinema salsiterrestre</name>
    <dbReference type="NCBI Taxonomy" id="2950540"/>
    <lineage>
        <taxon>Archaea</taxon>
        <taxon>Methanobacteriati</taxon>
        <taxon>Methanobacteriota</taxon>
        <taxon>Stenosarchaea group</taxon>
        <taxon>Halobacteria</taxon>
        <taxon>Halobacteriales</taxon>
        <taxon>Natrialbaceae</taxon>
        <taxon>Natrinema</taxon>
    </lineage>
</organism>
<dbReference type="AlphaFoldDB" id="A0A9Q4Q170"/>
<feature type="region of interest" description="Disordered" evidence="1">
    <location>
        <begin position="21"/>
        <end position="80"/>
    </location>
</feature>
<gene>
    <name evidence="2" type="ORF">NDI89_18870</name>
</gene>
<proteinExistence type="predicted"/>